<dbReference type="GeneID" id="25266384"/>
<dbReference type="GO" id="GO:0004439">
    <property type="term" value="F:phosphatidylinositol-4,5-bisphosphate 5-phosphatase activity"/>
    <property type="evidence" value="ECO:0007669"/>
    <property type="project" value="TreeGrafter"/>
</dbReference>
<feature type="compositionally biased region" description="Low complexity" evidence="1">
    <location>
        <begin position="1050"/>
        <end position="1059"/>
    </location>
</feature>
<dbReference type="RefSeq" id="XP_013244867.1">
    <property type="nucleotide sequence ID" value="XM_013389413.1"/>
</dbReference>
<dbReference type="Gene3D" id="3.60.10.10">
    <property type="entry name" value="Endonuclease/exonuclease/phosphatase"/>
    <property type="match status" value="2"/>
</dbReference>
<dbReference type="InterPro" id="IPR046985">
    <property type="entry name" value="IP5"/>
</dbReference>
<dbReference type="PANTHER" id="PTHR11200:SF275">
    <property type="entry name" value="LD06095P"/>
    <property type="match status" value="1"/>
</dbReference>
<dbReference type="Proteomes" id="UP000027361">
    <property type="component" value="Unassembled WGS sequence"/>
</dbReference>
<feature type="compositionally biased region" description="Basic and acidic residues" evidence="1">
    <location>
        <begin position="1330"/>
        <end position="1339"/>
    </location>
</feature>
<dbReference type="EMBL" id="JMSN01000015">
    <property type="protein sequence ID" value="KDN52022.1"/>
    <property type="molecule type" value="Genomic_DNA"/>
</dbReference>
<feature type="region of interest" description="Disordered" evidence="1">
    <location>
        <begin position="1237"/>
        <end position="1258"/>
    </location>
</feature>
<comment type="caution">
    <text evidence="3">The sequence shown here is derived from an EMBL/GenBank/DDBJ whole genome shotgun (WGS) entry which is preliminary data.</text>
</comment>
<feature type="compositionally biased region" description="Basic residues" evidence="1">
    <location>
        <begin position="344"/>
        <end position="358"/>
    </location>
</feature>
<feature type="compositionally biased region" description="Low complexity" evidence="1">
    <location>
        <begin position="56"/>
        <end position="69"/>
    </location>
</feature>
<feature type="region of interest" description="Disordered" evidence="1">
    <location>
        <begin position="314"/>
        <end position="377"/>
    </location>
</feature>
<feature type="region of interest" description="Disordered" evidence="1">
    <location>
        <begin position="566"/>
        <end position="603"/>
    </location>
</feature>
<feature type="compositionally biased region" description="Basic and acidic residues" evidence="1">
    <location>
        <begin position="365"/>
        <end position="377"/>
    </location>
</feature>
<dbReference type="SUPFAM" id="SSF56219">
    <property type="entry name" value="DNase I-like"/>
    <property type="match status" value="1"/>
</dbReference>
<feature type="region of interest" description="Disordered" evidence="1">
    <location>
        <begin position="415"/>
        <end position="484"/>
    </location>
</feature>
<organism evidence="3 4">
    <name type="scientific">Tilletiaria anomala (strain ATCC 24038 / CBS 436.72 / UBC 951)</name>
    <dbReference type="NCBI Taxonomy" id="1037660"/>
    <lineage>
        <taxon>Eukaryota</taxon>
        <taxon>Fungi</taxon>
        <taxon>Dikarya</taxon>
        <taxon>Basidiomycota</taxon>
        <taxon>Ustilaginomycotina</taxon>
        <taxon>Exobasidiomycetes</taxon>
        <taxon>Georgefischeriales</taxon>
        <taxon>Tilletiariaceae</taxon>
        <taxon>Tilletiaria</taxon>
    </lineage>
</organism>
<dbReference type="InParanoid" id="A0A066WDK6"/>
<name>A0A066WDK6_TILAU</name>
<sequence>MTMTSASPVHEVEQETDDLDVEPKRRLFIGKRTSSKPQGSPQTRQKRTSQVGNVDSAPQTPSSTPQPASVKVFKGRPGIEAVPVTDLTIVIPTPRTIASIQEEGAAPATITPQSLQHRHRTPGHSCRDATITTTDSSPCLYRVPSARHRLRKLLHRHAKSAATNEFLSHPASAELLESEPVAHRMLGAAAVAPSFGGDESDGDTGSVTVQGPTLLTTVPVSELIDDLTPQAEWAESKSGSNSKFASLPPVPVLVQSTTDVKSMAVALQTDEIPAVQQKPNIKVRIITWNMHESVPRGNLESLLGKVGPYIAPEPGWDRAASSDTESEKDDAAAGVEESAERRAGRQRVRAERRRKRGKVVVGQEETVRQDRIPPLPYDDKHPYHVLIVAGQECPWGDGNRLATGVGLAGELGDLSRSKSKAVHKKDKEKGKDRERENKDKEGTTEGGEPISATLSATSTTADAQKARDSDPLTPSVTASDFATGKSGPDLCAYPSITGNDSTSGAGGDYLALRANAGPAPTLKGWGGKGWSDVCEEWYCKAPGSAVTASGVGASASRNEMLGTHTGAVSTPIPISRSSSHVGTPLTESGDALSPEGAASFPRGKGKDGLLANGVAKLAVPTPPFPKRNKSNISPTEGAMVTAQAAVEHQPASASAKPKGEHPETINQSAFAEPRASLSSSVSAPSVDLSKKNFKQNLRIDIAEHVRSIQPQTAEDGTPLVLGTYELVIKERMMGCYLACYVWRGCLDRVRGVSRGHVKSGLLSGRVGNKGGCGISLKLGQTRLLFVNAHLAAHEGRVATRIANVEKIKAELELDTFLPAHDPRNALSDITEKFDHTFWFGDLNFRVDITRKHADWLIMQKRYDDALEFDQLRKIMREGDVFKGFEEAPIAFPPTFKFDVIKTVKLKRAKTGLRAIGQSAGSNQGKSVDDLSFVARDASKGSMEMTRARGESVTGQFDTDAASLSSISGSQPSNTCMEDFADQHPLPMDDDDLYTRDDIISADVHARTVERENEKKARSGFKGLLKKIAKRGDQPVGTPKALAFSEPVQRSASASTSSSSVDMPASTPAPASLQQAREFALAEDASQNGTEGEQPYDTSSKQRVPSWCDRVLWRSNVEAIDEATTLEGIGRRMSAAFANAIHSAKSRKGVTLHYGSDQLVERSMNAHEARAPSTAGPAITSALNFASEHWSFGDASDADKAGKCALSRMRLLAPRRSNSADHTSHVSKGMRLDTKAAASAVDLHSPASHQPDKSPERTASLSFRITPFDAPRRSWSQGRIRSSGSVPCVSAQDAAANASASTEDGAGDDRGIVATRRRTGRSMSLSQLSAHAEEGAPERRGTWWQEHISPFLPSFLQDGGSSDVTVPASANGAISALSRKLSFALPWMSGDSSMTNMAGTAAGGDDGLPHLVGPDKGHVDCLLYRSLDDKEMRQLEGRSDHRPVVFVACIGI</sequence>
<proteinExistence type="predicted"/>
<dbReference type="HOGENOM" id="CLU_251284_0_0_1"/>
<reference evidence="3 4" key="1">
    <citation type="submission" date="2014-05" db="EMBL/GenBank/DDBJ databases">
        <title>Draft genome sequence of a rare smut relative, Tilletiaria anomala UBC 951.</title>
        <authorList>
            <consortium name="DOE Joint Genome Institute"/>
            <person name="Toome M."/>
            <person name="Kuo A."/>
            <person name="Henrissat B."/>
            <person name="Lipzen A."/>
            <person name="Tritt A."/>
            <person name="Yoshinaga Y."/>
            <person name="Zane M."/>
            <person name="Barry K."/>
            <person name="Grigoriev I.V."/>
            <person name="Spatafora J.W."/>
            <person name="Aimea M.C."/>
        </authorList>
    </citation>
    <scope>NUCLEOTIDE SEQUENCE [LARGE SCALE GENOMIC DNA]</scope>
    <source>
        <strain evidence="3 4">UBC 951</strain>
    </source>
</reference>
<dbReference type="STRING" id="1037660.A0A066WDK6"/>
<evidence type="ECO:0000259" key="2">
    <source>
        <dbReference type="SMART" id="SM00128"/>
    </source>
</evidence>
<feature type="compositionally biased region" description="Polar residues" evidence="1">
    <location>
        <begin position="35"/>
        <end position="53"/>
    </location>
</feature>
<protein>
    <submittedName>
        <fullName evidence="3">DNase I-like protein</fullName>
    </submittedName>
</protein>
<dbReference type="PANTHER" id="PTHR11200">
    <property type="entry name" value="INOSITOL 5-PHOSPHATASE"/>
    <property type="match status" value="1"/>
</dbReference>
<feature type="region of interest" description="Disordered" evidence="1">
    <location>
        <begin position="1316"/>
        <end position="1339"/>
    </location>
</feature>
<gene>
    <name evidence="3" type="ORF">K437DRAFT_272861</name>
</gene>
<feature type="region of interest" description="Disordered" evidence="1">
    <location>
        <begin position="1"/>
        <end position="71"/>
    </location>
</feature>
<feature type="compositionally biased region" description="Basic and acidic residues" evidence="1">
    <location>
        <begin position="425"/>
        <end position="443"/>
    </location>
</feature>
<dbReference type="Pfam" id="PF22669">
    <property type="entry name" value="Exo_endo_phos2"/>
    <property type="match status" value="2"/>
</dbReference>
<evidence type="ECO:0000313" key="4">
    <source>
        <dbReference type="Proteomes" id="UP000027361"/>
    </source>
</evidence>
<dbReference type="GO" id="GO:0046856">
    <property type="term" value="P:phosphatidylinositol dephosphorylation"/>
    <property type="evidence" value="ECO:0007669"/>
    <property type="project" value="InterPro"/>
</dbReference>
<feature type="domain" description="Inositol polyphosphate-related phosphatase" evidence="2">
    <location>
        <begin position="673"/>
        <end position="964"/>
    </location>
</feature>
<feature type="region of interest" description="Disordered" evidence="1">
    <location>
        <begin position="943"/>
        <end position="990"/>
    </location>
</feature>
<evidence type="ECO:0000313" key="3">
    <source>
        <dbReference type="EMBL" id="KDN52022.1"/>
    </source>
</evidence>
<dbReference type="OrthoDB" id="405996at2759"/>
<keyword evidence="4" id="KW-1185">Reference proteome</keyword>
<feature type="compositionally biased region" description="Polar residues" evidence="1">
    <location>
        <begin position="952"/>
        <end position="975"/>
    </location>
</feature>
<dbReference type="SMART" id="SM00128">
    <property type="entry name" value="IPPc"/>
    <property type="match status" value="1"/>
</dbReference>
<dbReference type="InterPro" id="IPR000300">
    <property type="entry name" value="IPPc"/>
</dbReference>
<dbReference type="InterPro" id="IPR036691">
    <property type="entry name" value="Endo/exonu/phosph_ase_sf"/>
</dbReference>
<feature type="region of interest" description="Disordered" evidence="1">
    <location>
        <begin position="1029"/>
        <end position="1072"/>
    </location>
</feature>
<evidence type="ECO:0000256" key="1">
    <source>
        <dbReference type="SAM" id="MobiDB-lite"/>
    </source>
</evidence>
<accession>A0A066WDK6</accession>
<feature type="compositionally biased region" description="Low complexity" evidence="1">
    <location>
        <begin position="451"/>
        <end position="463"/>
    </location>
</feature>